<organism evidence="3 4">
    <name type="scientific">Cohnella candidum</name>
    <dbReference type="NCBI Taxonomy" id="2674991"/>
    <lineage>
        <taxon>Bacteria</taxon>
        <taxon>Bacillati</taxon>
        <taxon>Bacillota</taxon>
        <taxon>Bacilli</taxon>
        <taxon>Bacillales</taxon>
        <taxon>Paenibacillaceae</taxon>
        <taxon>Cohnella</taxon>
    </lineage>
</organism>
<dbReference type="Proteomes" id="UP000269097">
    <property type="component" value="Chromosome"/>
</dbReference>
<dbReference type="Gene3D" id="3.90.660.50">
    <property type="match status" value="1"/>
</dbReference>
<accession>A0A3G3K4H2</accession>
<protein>
    <submittedName>
        <fullName evidence="3">FAD-dependent oxidoreductase</fullName>
    </submittedName>
</protein>
<dbReference type="EMBL" id="CP033433">
    <property type="protein sequence ID" value="AYQ75061.1"/>
    <property type="molecule type" value="Genomic_DNA"/>
</dbReference>
<dbReference type="PANTHER" id="PTHR43734">
    <property type="entry name" value="PHYTOENE DESATURASE"/>
    <property type="match status" value="1"/>
</dbReference>
<dbReference type="RefSeq" id="WP_123043141.1">
    <property type="nucleotide sequence ID" value="NZ_CP033433.1"/>
</dbReference>
<dbReference type="Gene3D" id="3.50.50.60">
    <property type="entry name" value="FAD/NAD(P)-binding domain"/>
    <property type="match status" value="1"/>
</dbReference>
<dbReference type="AlphaFoldDB" id="A0A3G3K4H2"/>
<comment type="similarity">
    <text evidence="1">Belongs to the carotenoid/retinoid oxidoreductase family. CrtN subfamily.</text>
</comment>
<evidence type="ECO:0000256" key="1">
    <source>
        <dbReference type="ARBA" id="ARBA00038322"/>
    </source>
</evidence>
<reference evidence="3 4" key="1">
    <citation type="submission" date="2018-10" db="EMBL/GenBank/DDBJ databases">
        <title>Genome Sequence of Cohnella sp.</title>
        <authorList>
            <person name="Srinivasan S."/>
            <person name="Kim M.K."/>
        </authorList>
    </citation>
    <scope>NUCLEOTIDE SEQUENCE [LARGE SCALE GENOMIC DNA]</scope>
    <source>
        <strain evidence="3 4">18JY8-7</strain>
    </source>
</reference>
<evidence type="ECO:0000313" key="4">
    <source>
        <dbReference type="Proteomes" id="UP000269097"/>
    </source>
</evidence>
<keyword evidence="4" id="KW-1185">Reference proteome</keyword>
<dbReference type="GO" id="GO:0016491">
    <property type="term" value="F:oxidoreductase activity"/>
    <property type="evidence" value="ECO:0007669"/>
    <property type="project" value="InterPro"/>
</dbReference>
<dbReference type="PRINTS" id="PR00368">
    <property type="entry name" value="FADPNR"/>
</dbReference>
<dbReference type="Pfam" id="PF01593">
    <property type="entry name" value="Amino_oxidase"/>
    <property type="match status" value="1"/>
</dbReference>
<dbReference type="KEGG" id="coh:EAV92_22390"/>
<dbReference type="InterPro" id="IPR002937">
    <property type="entry name" value="Amino_oxidase"/>
</dbReference>
<evidence type="ECO:0000313" key="3">
    <source>
        <dbReference type="EMBL" id="AYQ75061.1"/>
    </source>
</evidence>
<feature type="domain" description="Amine oxidase" evidence="2">
    <location>
        <begin position="23"/>
        <end position="426"/>
    </location>
</feature>
<dbReference type="InterPro" id="IPR036188">
    <property type="entry name" value="FAD/NAD-bd_sf"/>
</dbReference>
<dbReference type="SUPFAM" id="SSF51905">
    <property type="entry name" value="FAD/NAD(P)-binding domain"/>
    <property type="match status" value="1"/>
</dbReference>
<name>A0A3G3K4H2_9BACL</name>
<dbReference type="PANTHER" id="PTHR43734:SF1">
    <property type="entry name" value="PHYTOENE DESATURASE"/>
    <property type="match status" value="1"/>
</dbReference>
<evidence type="ECO:0000259" key="2">
    <source>
        <dbReference type="Pfam" id="PF01593"/>
    </source>
</evidence>
<gene>
    <name evidence="3" type="ORF">EAV92_22390</name>
</gene>
<proteinExistence type="inferred from homology"/>
<sequence>MKDMNGSKMNRVWDIAVIGGGPAGLAAAALSARSGRSVVLLEKGSSLGGRASSSREGGASLNLGAHALYRGGSAQRVLEKLGVAAPGGSPGTNVAWVPEEGRGEIVSTAGLLLGRTLNWSEKRRFLRFFLGLRKLNPNEATGQGWAAWMAANGLHGRAAAVASALARLSTYVGDADLLDAGTVIRQLQKPAVVYPDGGWQTIVDGLAAKASEAGAVCRTSASVAGVERAEDGTGEWILRLADGEYVRTGQVIAAVEPARVADWFGRWLPAEYLRSLERLQPVYASALDLHLRRLPKPGRPFALGLDQPLYFSAHSQWAKLCDDSDHAVVHVMRYDGEQKDDISTGRASLERFLDRVQPGWRDLVIRARYMPHVTVMYGMPSRDLKGTMGRPSVDTGLDGVYVAGDWTGGKESLLDASMYSADAAAELAVKTRAIGVNAG</sequence>